<comment type="similarity">
    <text evidence="1 6">Belongs to the acylphosphatase family.</text>
</comment>
<name>A0ABX2LI06_9STAP</name>
<dbReference type="PANTHER" id="PTHR42959:SF1">
    <property type="entry name" value="CARBAMOYLTRANSFERASE HYPF"/>
    <property type="match status" value="1"/>
</dbReference>
<evidence type="ECO:0000256" key="2">
    <source>
        <dbReference type="ARBA" id="ARBA00012150"/>
    </source>
</evidence>
<dbReference type="InterPro" id="IPR051060">
    <property type="entry name" value="Carbamoyltrans_HypF-like"/>
</dbReference>
<gene>
    <name evidence="8" type="ORF">HUN84_03935</name>
</gene>
<dbReference type="SUPFAM" id="SSF54975">
    <property type="entry name" value="Acylphosphatase/BLUF domain-like"/>
    <property type="match status" value="1"/>
</dbReference>
<dbReference type="RefSeq" id="WP_053030890.1">
    <property type="nucleotide sequence ID" value="NZ_CUEE01000010.1"/>
</dbReference>
<evidence type="ECO:0000313" key="8">
    <source>
        <dbReference type="EMBL" id="NUI81908.1"/>
    </source>
</evidence>
<dbReference type="Proteomes" id="UP000610527">
    <property type="component" value="Unassembled WGS sequence"/>
</dbReference>
<comment type="caution">
    <text evidence="8">The sequence shown here is derived from an EMBL/GenBank/DDBJ whole genome shotgun (WGS) entry which is preliminary data.</text>
</comment>
<dbReference type="GeneID" id="74187079"/>
<keyword evidence="5" id="KW-0378">Hydrolase</keyword>
<organism evidence="8 9">
    <name type="scientific">Staphylococcus borealis</name>
    <dbReference type="NCBI Taxonomy" id="2742203"/>
    <lineage>
        <taxon>Bacteria</taxon>
        <taxon>Bacillati</taxon>
        <taxon>Bacillota</taxon>
        <taxon>Bacilli</taxon>
        <taxon>Bacillales</taxon>
        <taxon>Staphylococcaceae</taxon>
        <taxon>Staphylococcus</taxon>
    </lineage>
</organism>
<dbReference type="InterPro" id="IPR036046">
    <property type="entry name" value="Acylphosphatase-like_dom_sf"/>
</dbReference>
<accession>A0ABX2LI06</accession>
<dbReference type="EC" id="3.6.1.7" evidence="2 5"/>
<dbReference type="EMBL" id="JABVEG010000002">
    <property type="protein sequence ID" value="NUI81908.1"/>
    <property type="molecule type" value="Genomic_DNA"/>
</dbReference>
<reference evidence="8 9" key="1">
    <citation type="submission" date="2020-06" db="EMBL/GenBank/DDBJ databases">
        <title>Staphylococcus borealis sp. nov. -A novel member of the Staphylococcaceae family isolated from skin and blood in humans.</title>
        <authorList>
            <person name="Pain M."/>
            <person name="Wolden R."/>
            <person name="Jaen-Luchoro D."/>
            <person name="Salva-Serra F."/>
            <person name="Iglesias B.P."/>
            <person name="Karlsson R."/>
            <person name="Klingenberg C."/>
            <person name="Cavanagh J.P."/>
        </authorList>
    </citation>
    <scope>NUCLEOTIDE SEQUENCE [LARGE SCALE GENOMIC DNA]</scope>
    <source>
        <strain evidence="8 9">58-22</strain>
    </source>
</reference>
<keyword evidence="9" id="KW-1185">Reference proteome</keyword>
<evidence type="ECO:0000259" key="7">
    <source>
        <dbReference type="PROSITE" id="PS51160"/>
    </source>
</evidence>
<feature type="active site" evidence="5">
    <location>
        <position position="36"/>
    </location>
</feature>
<evidence type="ECO:0000256" key="6">
    <source>
        <dbReference type="RuleBase" id="RU004168"/>
    </source>
</evidence>
<dbReference type="Gene3D" id="3.30.70.100">
    <property type="match status" value="1"/>
</dbReference>
<evidence type="ECO:0000313" key="9">
    <source>
        <dbReference type="Proteomes" id="UP000610527"/>
    </source>
</evidence>
<evidence type="ECO:0000256" key="5">
    <source>
        <dbReference type="PROSITE-ProRule" id="PRU00520"/>
    </source>
</evidence>
<dbReference type="PROSITE" id="PS00150">
    <property type="entry name" value="ACYLPHOSPHATASE_1"/>
    <property type="match status" value="1"/>
</dbReference>
<dbReference type="Pfam" id="PF00708">
    <property type="entry name" value="Acylphosphatase"/>
    <property type="match status" value="1"/>
</dbReference>
<sequence length="89" mass="10157">MKQKHLQVFGTVQGVGFRYYTQRLAIKYHVKGTVQNVDDYVEIYAIGNDDNIDQFINAVINGASPASHVTHYELEETNLSEDFTDFKSI</sequence>
<evidence type="ECO:0000256" key="4">
    <source>
        <dbReference type="ARBA" id="ARBA00047645"/>
    </source>
</evidence>
<dbReference type="InterPro" id="IPR017968">
    <property type="entry name" value="Acylphosphatase_CS"/>
</dbReference>
<evidence type="ECO:0000256" key="1">
    <source>
        <dbReference type="ARBA" id="ARBA00005614"/>
    </source>
</evidence>
<proteinExistence type="inferred from homology"/>
<dbReference type="NCBIfam" id="NF011005">
    <property type="entry name" value="PRK14431.1"/>
    <property type="match status" value="1"/>
</dbReference>
<feature type="domain" description="Acylphosphatase-like" evidence="7">
    <location>
        <begin position="3"/>
        <end position="89"/>
    </location>
</feature>
<comment type="catalytic activity">
    <reaction evidence="4 5">
        <text>an acyl phosphate + H2O = a carboxylate + phosphate + H(+)</text>
        <dbReference type="Rhea" id="RHEA:14965"/>
        <dbReference type="ChEBI" id="CHEBI:15377"/>
        <dbReference type="ChEBI" id="CHEBI:15378"/>
        <dbReference type="ChEBI" id="CHEBI:29067"/>
        <dbReference type="ChEBI" id="CHEBI:43474"/>
        <dbReference type="ChEBI" id="CHEBI:59918"/>
        <dbReference type="EC" id="3.6.1.7"/>
    </reaction>
</comment>
<evidence type="ECO:0000256" key="3">
    <source>
        <dbReference type="ARBA" id="ARBA00015991"/>
    </source>
</evidence>
<dbReference type="PROSITE" id="PS51160">
    <property type="entry name" value="ACYLPHOSPHATASE_3"/>
    <property type="match status" value="1"/>
</dbReference>
<dbReference type="InterPro" id="IPR001792">
    <property type="entry name" value="Acylphosphatase-like_dom"/>
</dbReference>
<protein>
    <recommendedName>
        <fullName evidence="3 5">acylphosphatase</fullName>
        <ecNumber evidence="2 5">3.6.1.7</ecNumber>
    </recommendedName>
</protein>
<feature type="active site" evidence="5">
    <location>
        <position position="18"/>
    </location>
</feature>
<dbReference type="PANTHER" id="PTHR42959">
    <property type="entry name" value="CARBAMOYLTRANSFERASE"/>
    <property type="match status" value="1"/>
</dbReference>